<organism evidence="1 2">
    <name type="scientific">Portunus trituberculatus</name>
    <name type="common">Swimming crab</name>
    <name type="synonym">Neptunus trituberculatus</name>
    <dbReference type="NCBI Taxonomy" id="210409"/>
    <lineage>
        <taxon>Eukaryota</taxon>
        <taxon>Metazoa</taxon>
        <taxon>Ecdysozoa</taxon>
        <taxon>Arthropoda</taxon>
        <taxon>Crustacea</taxon>
        <taxon>Multicrustacea</taxon>
        <taxon>Malacostraca</taxon>
        <taxon>Eumalacostraca</taxon>
        <taxon>Eucarida</taxon>
        <taxon>Decapoda</taxon>
        <taxon>Pleocyemata</taxon>
        <taxon>Brachyura</taxon>
        <taxon>Eubrachyura</taxon>
        <taxon>Portunoidea</taxon>
        <taxon>Portunidae</taxon>
        <taxon>Portuninae</taxon>
        <taxon>Portunus</taxon>
    </lineage>
</organism>
<reference evidence="1 2" key="1">
    <citation type="submission" date="2019-05" db="EMBL/GenBank/DDBJ databases">
        <title>Another draft genome of Portunus trituberculatus and its Hox gene families provides insights of decapod evolution.</title>
        <authorList>
            <person name="Jeong J.-H."/>
            <person name="Song I."/>
            <person name="Kim S."/>
            <person name="Choi T."/>
            <person name="Kim D."/>
            <person name="Ryu S."/>
            <person name="Kim W."/>
        </authorList>
    </citation>
    <scope>NUCLEOTIDE SEQUENCE [LARGE SCALE GENOMIC DNA]</scope>
    <source>
        <tissue evidence="1">Muscle</tissue>
    </source>
</reference>
<proteinExistence type="predicted"/>
<sequence>MALMTLVLTSALSFNLTSWMQRWHSGVMAYSIKTLDFLAEILRLSFLHLALTRLSASWALLILLPEP</sequence>
<evidence type="ECO:0000313" key="1">
    <source>
        <dbReference type="EMBL" id="MPD02269.1"/>
    </source>
</evidence>
<name>A0A5B7KB48_PORTR</name>
<protein>
    <submittedName>
        <fullName evidence="1">Uncharacterized protein</fullName>
    </submittedName>
</protein>
<comment type="caution">
    <text evidence="1">The sequence shown here is derived from an EMBL/GenBank/DDBJ whole genome shotgun (WGS) entry which is preliminary data.</text>
</comment>
<dbReference type="AlphaFoldDB" id="A0A5B7KB48"/>
<accession>A0A5B7KB48</accession>
<gene>
    <name evidence="1" type="ORF">E2C01_097842</name>
</gene>
<keyword evidence="2" id="KW-1185">Reference proteome</keyword>
<dbReference type="EMBL" id="VSRR010130686">
    <property type="protein sequence ID" value="MPD02269.1"/>
    <property type="molecule type" value="Genomic_DNA"/>
</dbReference>
<evidence type="ECO:0000313" key="2">
    <source>
        <dbReference type="Proteomes" id="UP000324222"/>
    </source>
</evidence>
<dbReference type="Proteomes" id="UP000324222">
    <property type="component" value="Unassembled WGS sequence"/>
</dbReference>